<dbReference type="PANTHER" id="PTHR46463">
    <property type="entry name" value="ZINC FINGER, RING/FYVE/PHD-TYPE"/>
    <property type="match status" value="1"/>
</dbReference>
<keyword evidence="6" id="KW-0833">Ubl conjugation pathway</keyword>
<proteinExistence type="predicted"/>
<name>A0A835UFZ2_VANPL</name>
<evidence type="ECO:0000256" key="8">
    <source>
        <dbReference type="PROSITE-ProRule" id="PRU00175"/>
    </source>
</evidence>
<dbReference type="PANTHER" id="PTHR46463:SF93">
    <property type="entry name" value="OS11G0629300 PROTEIN"/>
    <property type="match status" value="1"/>
</dbReference>
<dbReference type="OrthoDB" id="8062037at2759"/>
<comment type="catalytic activity">
    <reaction evidence="1">
        <text>S-ubiquitinyl-[E2 ubiquitin-conjugating enzyme]-L-cysteine + [acceptor protein]-L-lysine = [E2 ubiquitin-conjugating enzyme]-L-cysteine + N(6)-ubiquitinyl-[acceptor protein]-L-lysine.</text>
        <dbReference type="EC" id="2.3.2.27"/>
    </reaction>
</comment>
<evidence type="ECO:0000256" key="7">
    <source>
        <dbReference type="ARBA" id="ARBA00022833"/>
    </source>
</evidence>
<dbReference type="SMART" id="SM00184">
    <property type="entry name" value="RING"/>
    <property type="match status" value="1"/>
</dbReference>
<dbReference type="GO" id="GO:0061630">
    <property type="term" value="F:ubiquitin protein ligase activity"/>
    <property type="evidence" value="ECO:0007669"/>
    <property type="project" value="UniProtKB-EC"/>
</dbReference>
<dbReference type="CDD" id="cd23116">
    <property type="entry name" value="RING-H2_AIRP1-like"/>
    <property type="match status" value="1"/>
</dbReference>
<evidence type="ECO:0000313" key="11">
    <source>
        <dbReference type="Proteomes" id="UP000639772"/>
    </source>
</evidence>
<evidence type="ECO:0000256" key="5">
    <source>
        <dbReference type="ARBA" id="ARBA00022771"/>
    </source>
</evidence>
<feature type="domain" description="RING-type" evidence="9">
    <location>
        <begin position="225"/>
        <end position="265"/>
    </location>
</feature>
<accession>A0A835UFZ2</accession>
<protein>
    <recommendedName>
        <fullName evidence="2">RING-type E3 ubiquitin transferase</fullName>
        <ecNumber evidence="2">2.3.2.27</ecNumber>
    </recommendedName>
</protein>
<dbReference type="InterPro" id="IPR001841">
    <property type="entry name" value="Znf_RING"/>
</dbReference>
<reference evidence="10 11" key="1">
    <citation type="journal article" date="2020" name="Nat. Food">
        <title>A phased Vanilla planifolia genome enables genetic improvement of flavour and production.</title>
        <authorList>
            <person name="Hasing T."/>
            <person name="Tang H."/>
            <person name="Brym M."/>
            <person name="Khazi F."/>
            <person name="Huang T."/>
            <person name="Chambers A.H."/>
        </authorList>
    </citation>
    <scope>NUCLEOTIDE SEQUENCE [LARGE SCALE GENOMIC DNA]</scope>
    <source>
        <tissue evidence="10">Leaf</tissue>
    </source>
</reference>
<dbReference type="Proteomes" id="UP000639772">
    <property type="component" value="Chromosome 12"/>
</dbReference>
<evidence type="ECO:0000256" key="6">
    <source>
        <dbReference type="ARBA" id="ARBA00022786"/>
    </source>
</evidence>
<comment type="caution">
    <text evidence="10">The sequence shown here is derived from an EMBL/GenBank/DDBJ whole genome shotgun (WGS) entry which is preliminary data.</text>
</comment>
<sequence>MDACGHKLIEIHQLGFHVASPYPFSLLPLFDSRTASTLSWGNNFVIKGFINLSLDKLSADQATWDVEEHRNRHGSVYRQGVCIRFLAQQLMHMYSLLLHREYHPAPLNSSSLASVAHTNDDSFSGTFRCPPRPLPYDDPRCSGLNVNVLASRYKSSAAFVEESESFRADKNNGNSESTSLLDKWSGYNHGSSKKLSSECSLNHSSVETTGGATYMFPSSEEEDVCPTCLEEYTAENPRIILQCSHHFHLGCIYEWMERSNLCPVCGKVMVFNETS</sequence>
<dbReference type="EC" id="2.3.2.27" evidence="2"/>
<evidence type="ECO:0000256" key="3">
    <source>
        <dbReference type="ARBA" id="ARBA00022679"/>
    </source>
</evidence>
<keyword evidence="7" id="KW-0862">Zinc</keyword>
<evidence type="ECO:0000259" key="9">
    <source>
        <dbReference type="PROSITE" id="PS50089"/>
    </source>
</evidence>
<dbReference type="EMBL" id="JADCNM010000012">
    <property type="protein sequence ID" value="KAG0460207.1"/>
    <property type="molecule type" value="Genomic_DNA"/>
</dbReference>
<evidence type="ECO:0000256" key="1">
    <source>
        <dbReference type="ARBA" id="ARBA00000900"/>
    </source>
</evidence>
<dbReference type="GO" id="GO:0008270">
    <property type="term" value="F:zinc ion binding"/>
    <property type="evidence" value="ECO:0007669"/>
    <property type="project" value="UniProtKB-KW"/>
</dbReference>
<evidence type="ECO:0000256" key="2">
    <source>
        <dbReference type="ARBA" id="ARBA00012483"/>
    </source>
</evidence>
<dbReference type="AlphaFoldDB" id="A0A835UFZ2"/>
<keyword evidence="5 8" id="KW-0863">Zinc-finger</keyword>
<dbReference type="InterPro" id="IPR013083">
    <property type="entry name" value="Znf_RING/FYVE/PHD"/>
</dbReference>
<gene>
    <name evidence="10" type="ORF">HPP92_023335</name>
</gene>
<keyword evidence="3" id="KW-0808">Transferase</keyword>
<evidence type="ECO:0000256" key="4">
    <source>
        <dbReference type="ARBA" id="ARBA00022723"/>
    </source>
</evidence>
<evidence type="ECO:0000313" key="10">
    <source>
        <dbReference type="EMBL" id="KAG0460207.1"/>
    </source>
</evidence>
<dbReference type="Pfam" id="PF13639">
    <property type="entry name" value="zf-RING_2"/>
    <property type="match status" value="1"/>
</dbReference>
<dbReference type="Gene3D" id="3.30.40.10">
    <property type="entry name" value="Zinc/RING finger domain, C3HC4 (zinc finger)"/>
    <property type="match status" value="1"/>
</dbReference>
<organism evidence="10 11">
    <name type="scientific">Vanilla planifolia</name>
    <name type="common">Vanilla</name>
    <dbReference type="NCBI Taxonomy" id="51239"/>
    <lineage>
        <taxon>Eukaryota</taxon>
        <taxon>Viridiplantae</taxon>
        <taxon>Streptophyta</taxon>
        <taxon>Embryophyta</taxon>
        <taxon>Tracheophyta</taxon>
        <taxon>Spermatophyta</taxon>
        <taxon>Magnoliopsida</taxon>
        <taxon>Liliopsida</taxon>
        <taxon>Asparagales</taxon>
        <taxon>Orchidaceae</taxon>
        <taxon>Vanilloideae</taxon>
        <taxon>Vanilleae</taxon>
        <taxon>Vanilla</taxon>
    </lineage>
</organism>
<dbReference type="SUPFAM" id="SSF57850">
    <property type="entry name" value="RING/U-box"/>
    <property type="match status" value="1"/>
</dbReference>
<dbReference type="PROSITE" id="PS50089">
    <property type="entry name" value="ZF_RING_2"/>
    <property type="match status" value="1"/>
</dbReference>
<keyword evidence="4" id="KW-0479">Metal-binding</keyword>